<evidence type="ECO:0000313" key="2">
    <source>
        <dbReference type="EMBL" id="MEA5456963.1"/>
    </source>
</evidence>
<sequence>MPPTALFTSRIGRFLSVLVDPEHPDHPRLERQFPIWFGAVLLALGALAVISALMGWGPNPHVPVVMDPM</sequence>
<name>A0ABU5TB91_9MICC</name>
<evidence type="ECO:0000256" key="1">
    <source>
        <dbReference type="SAM" id="Phobius"/>
    </source>
</evidence>
<dbReference type="RefSeq" id="WP_323280874.1">
    <property type="nucleotide sequence ID" value="NZ_JAYGGQ010000019.1"/>
</dbReference>
<comment type="caution">
    <text evidence="2">The sequence shown here is derived from an EMBL/GenBank/DDBJ whole genome shotgun (WGS) entry which is preliminary data.</text>
</comment>
<dbReference type="Proteomes" id="UP001304769">
    <property type="component" value="Unassembled WGS sequence"/>
</dbReference>
<dbReference type="EMBL" id="JAYGGQ010000019">
    <property type="protein sequence ID" value="MEA5456963.1"/>
    <property type="molecule type" value="Genomic_DNA"/>
</dbReference>
<accession>A0ABU5TB91</accession>
<proteinExistence type="predicted"/>
<organism evidence="2 3">
    <name type="scientific">Sinomonas terricola</name>
    <dbReference type="NCBI Taxonomy" id="3110330"/>
    <lineage>
        <taxon>Bacteria</taxon>
        <taxon>Bacillati</taxon>
        <taxon>Actinomycetota</taxon>
        <taxon>Actinomycetes</taxon>
        <taxon>Micrococcales</taxon>
        <taxon>Micrococcaceae</taxon>
        <taxon>Sinomonas</taxon>
    </lineage>
</organism>
<keyword evidence="1" id="KW-0472">Membrane</keyword>
<evidence type="ECO:0000313" key="3">
    <source>
        <dbReference type="Proteomes" id="UP001304769"/>
    </source>
</evidence>
<protein>
    <submittedName>
        <fullName evidence="2">Uncharacterized protein</fullName>
    </submittedName>
</protein>
<gene>
    <name evidence="2" type="ORF">SPF06_19750</name>
</gene>
<keyword evidence="3" id="KW-1185">Reference proteome</keyword>
<reference evidence="2 3" key="1">
    <citation type="submission" date="2023-12" db="EMBL/GenBank/DDBJ databases">
        <title>Sinomonas terricola sp. nov, isolated from litchi orchard soil in Guangdong, PR China.</title>
        <authorList>
            <person name="Jiaxin W."/>
            <person name="Yang Z."/>
            <person name="Honghui Z."/>
        </authorList>
    </citation>
    <scope>NUCLEOTIDE SEQUENCE [LARGE SCALE GENOMIC DNA]</scope>
    <source>
        <strain evidence="2 3">JGH33</strain>
    </source>
</reference>
<keyword evidence="1" id="KW-0812">Transmembrane</keyword>
<keyword evidence="1" id="KW-1133">Transmembrane helix</keyword>
<feature type="transmembrane region" description="Helical" evidence="1">
    <location>
        <begin position="35"/>
        <end position="56"/>
    </location>
</feature>